<dbReference type="EMBL" id="BGPR01007110">
    <property type="protein sequence ID" value="GBN24378.1"/>
    <property type="molecule type" value="Genomic_DNA"/>
</dbReference>
<dbReference type="Proteomes" id="UP000499080">
    <property type="component" value="Unassembled WGS sequence"/>
</dbReference>
<keyword evidence="2" id="KW-1185">Reference proteome</keyword>
<proteinExistence type="predicted"/>
<reference evidence="1 2" key="1">
    <citation type="journal article" date="2019" name="Sci. Rep.">
        <title>Orb-weaving spider Araneus ventricosus genome elucidates the spidroin gene catalogue.</title>
        <authorList>
            <person name="Kono N."/>
            <person name="Nakamura H."/>
            <person name="Ohtoshi R."/>
            <person name="Moran D.A.P."/>
            <person name="Shinohara A."/>
            <person name="Yoshida Y."/>
            <person name="Fujiwara M."/>
            <person name="Mori M."/>
            <person name="Tomita M."/>
            <person name="Arakawa K."/>
        </authorList>
    </citation>
    <scope>NUCLEOTIDE SEQUENCE [LARGE SCALE GENOMIC DNA]</scope>
</reference>
<protein>
    <submittedName>
        <fullName evidence="1">Uncharacterized protein</fullName>
    </submittedName>
</protein>
<comment type="caution">
    <text evidence="1">The sequence shown here is derived from an EMBL/GenBank/DDBJ whole genome shotgun (WGS) entry which is preliminary data.</text>
</comment>
<gene>
    <name evidence="1" type="ORF">AVEN_186771_1</name>
</gene>
<evidence type="ECO:0000313" key="1">
    <source>
        <dbReference type="EMBL" id="GBN24378.1"/>
    </source>
</evidence>
<organism evidence="1 2">
    <name type="scientific">Araneus ventricosus</name>
    <name type="common">Orbweaver spider</name>
    <name type="synonym">Epeira ventricosa</name>
    <dbReference type="NCBI Taxonomy" id="182803"/>
    <lineage>
        <taxon>Eukaryota</taxon>
        <taxon>Metazoa</taxon>
        <taxon>Ecdysozoa</taxon>
        <taxon>Arthropoda</taxon>
        <taxon>Chelicerata</taxon>
        <taxon>Arachnida</taxon>
        <taxon>Araneae</taxon>
        <taxon>Araneomorphae</taxon>
        <taxon>Entelegynae</taxon>
        <taxon>Araneoidea</taxon>
        <taxon>Araneidae</taxon>
        <taxon>Araneus</taxon>
    </lineage>
</organism>
<dbReference type="AlphaFoldDB" id="A0A4Y2MB93"/>
<name>A0A4Y2MB93_ARAVE</name>
<accession>A0A4Y2MB93</accession>
<sequence length="122" mass="13962">MIAVLFECPRPWPRLALREIWPCTDLISLIRCQMISDSPKFHVTPAKGRLTPEHTFNMHQVQVHDRSLVESGFKPGIFRRGLTTSPSSTVYDCTDEEEHVKCMKIQTPLHTCGVSLMQIDLK</sequence>
<evidence type="ECO:0000313" key="2">
    <source>
        <dbReference type="Proteomes" id="UP000499080"/>
    </source>
</evidence>